<proteinExistence type="predicted"/>
<sequence>MESHTSPGRTLRKALGDSCPRRRGRTVHTLAAGAAAHTGASGVRARAARDGKKVPNEELPHRSAGFFRVEGGEPLFLEGVLRSVLPQGGDDGR</sequence>
<feature type="compositionally biased region" description="Basic and acidic residues" evidence="1">
    <location>
        <begin position="47"/>
        <end position="57"/>
    </location>
</feature>
<evidence type="ECO:0000256" key="1">
    <source>
        <dbReference type="SAM" id="MobiDB-lite"/>
    </source>
</evidence>
<evidence type="ECO:0000313" key="3">
    <source>
        <dbReference type="Proteomes" id="UP001595855"/>
    </source>
</evidence>
<protein>
    <submittedName>
        <fullName evidence="2">Uncharacterized protein</fullName>
    </submittedName>
</protein>
<keyword evidence="3" id="KW-1185">Reference proteome</keyword>
<dbReference type="Proteomes" id="UP001595855">
    <property type="component" value="Unassembled WGS sequence"/>
</dbReference>
<accession>A0ABV9WK77</accession>
<comment type="caution">
    <text evidence="2">The sequence shown here is derived from an EMBL/GenBank/DDBJ whole genome shotgun (WGS) entry which is preliminary data.</text>
</comment>
<feature type="compositionally biased region" description="Low complexity" evidence="1">
    <location>
        <begin position="28"/>
        <end position="40"/>
    </location>
</feature>
<gene>
    <name evidence="2" type="ORF">ACFPRC_00820</name>
</gene>
<dbReference type="EMBL" id="JBHSJO010000001">
    <property type="protein sequence ID" value="MFC5013412.1"/>
    <property type="molecule type" value="Genomic_DNA"/>
</dbReference>
<name>A0ABV9WK77_9ACTN</name>
<dbReference type="RefSeq" id="WP_271413722.1">
    <property type="nucleotide sequence ID" value="NZ_BAAATN010000014.1"/>
</dbReference>
<feature type="region of interest" description="Disordered" evidence="1">
    <location>
        <begin position="1"/>
        <end position="57"/>
    </location>
</feature>
<organism evidence="2 3">
    <name type="scientific">Streptomyces lienomycini</name>
    <dbReference type="NCBI Taxonomy" id="284035"/>
    <lineage>
        <taxon>Bacteria</taxon>
        <taxon>Bacillati</taxon>
        <taxon>Actinomycetota</taxon>
        <taxon>Actinomycetes</taxon>
        <taxon>Kitasatosporales</taxon>
        <taxon>Streptomycetaceae</taxon>
        <taxon>Streptomyces</taxon>
    </lineage>
</organism>
<reference evidence="3" key="1">
    <citation type="journal article" date="2019" name="Int. J. Syst. Evol. Microbiol.">
        <title>The Global Catalogue of Microorganisms (GCM) 10K type strain sequencing project: providing services to taxonomists for standard genome sequencing and annotation.</title>
        <authorList>
            <consortium name="The Broad Institute Genomics Platform"/>
            <consortium name="The Broad Institute Genome Sequencing Center for Infectious Disease"/>
            <person name="Wu L."/>
            <person name="Ma J."/>
        </authorList>
    </citation>
    <scope>NUCLEOTIDE SEQUENCE [LARGE SCALE GENOMIC DNA]</scope>
    <source>
        <strain evidence="3">CGMCC 4.1542</strain>
    </source>
</reference>
<evidence type="ECO:0000313" key="2">
    <source>
        <dbReference type="EMBL" id="MFC5013412.1"/>
    </source>
</evidence>